<keyword evidence="2" id="KW-1133">Transmembrane helix</keyword>
<feature type="transmembrane region" description="Helical" evidence="2">
    <location>
        <begin position="43"/>
        <end position="64"/>
    </location>
</feature>
<dbReference type="AlphaFoldDB" id="A0A086TCY2"/>
<feature type="compositionally biased region" description="Polar residues" evidence="1">
    <location>
        <begin position="105"/>
        <end position="136"/>
    </location>
</feature>
<keyword evidence="4" id="KW-1185">Reference proteome</keyword>
<evidence type="ECO:0000313" key="3">
    <source>
        <dbReference type="EMBL" id="KFH47214.1"/>
    </source>
</evidence>
<dbReference type="OrthoDB" id="5149452at2759"/>
<evidence type="ECO:0000256" key="2">
    <source>
        <dbReference type="SAM" id="Phobius"/>
    </source>
</evidence>
<evidence type="ECO:0000313" key="4">
    <source>
        <dbReference type="Proteomes" id="UP000029964"/>
    </source>
</evidence>
<evidence type="ECO:0000256" key="1">
    <source>
        <dbReference type="SAM" id="MobiDB-lite"/>
    </source>
</evidence>
<dbReference type="Proteomes" id="UP000029964">
    <property type="component" value="Unassembled WGS sequence"/>
</dbReference>
<accession>A0A086TCY2</accession>
<dbReference type="GO" id="GO:0016192">
    <property type="term" value="P:vesicle-mediated transport"/>
    <property type="evidence" value="ECO:0007669"/>
    <property type="project" value="TreeGrafter"/>
</dbReference>
<dbReference type="PANTHER" id="PTHR28187">
    <property type="entry name" value="PROTEIN RCR1-RELATED"/>
    <property type="match status" value="1"/>
</dbReference>
<keyword evidence="2" id="KW-0812">Transmembrane</keyword>
<feature type="compositionally biased region" description="Low complexity" evidence="1">
    <location>
        <begin position="139"/>
        <end position="153"/>
    </location>
</feature>
<feature type="region of interest" description="Disordered" evidence="1">
    <location>
        <begin position="88"/>
        <end position="170"/>
    </location>
</feature>
<dbReference type="InterPro" id="IPR020999">
    <property type="entry name" value="Chitin_synth_reg_RCR"/>
</dbReference>
<dbReference type="STRING" id="857340.A0A086TCY2"/>
<name>A0A086TCY2_HAPC1</name>
<proteinExistence type="predicted"/>
<dbReference type="Pfam" id="PF12273">
    <property type="entry name" value="RCR"/>
    <property type="match status" value="1"/>
</dbReference>
<organism evidence="3 4">
    <name type="scientific">Hapsidospora chrysogenum (strain ATCC 11550 / CBS 779.69 / DSM 880 / IAM 14645 / JCM 23072 / IMI 49137)</name>
    <name type="common">Acremonium chrysogenum</name>
    <dbReference type="NCBI Taxonomy" id="857340"/>
    <lineage>
        <taxon>Eukaryota</taxon>
        <taxon>Fungi</taxon>
        <taxon>Dikarya</taxon>
        <taxon>Ascomycota</taxon>
        <taxon>Pezizomycotina</taxon>
        <taxon>Sordariomycetes</taxon>
        <taxon>Hypocreomycetidae</taxon>
        <taxon>Hypocreales</taxon>
        <taxon>Bionectriaceae</taxon>
        <taxon>Hapsidospora</taxon>
    </lineage>
</organism>
<dbReference type="EMBL" id="JPKY01000011">
    <property type="protein sequence ID" value="KFH47214.1"/>
    <property type="molecule type" value="Genomic_DNA"/>
</dbReference>
<dbReference type="PANTHER" id="PTHR28187:SF1">
    <property type="entry name" value="PROTEIN RCR1-RELATED"/>
    <property type="match status" value="1"/>
</dbReference>
<dbReference type="HOGENOM" id="CLU_131051_0_0_1"/>
<comment type="caution">
    <text evidence="3">The sequence shown here is derived from an EMBL/GenBank/DDBJ whole genome shotgun (WGS) entry which is preliminary data.</text>
</comment>
<keyword evidence="2" id="KW-0472">Membrane</keyword>
<feature type="compositionally biased region" description="Pro residues" evidence="1">
    <location>
        <begin position="156"/>
        <end position="170"/>
    </location>
</feature>
<reference evidence="4" key="1">
    <citation type="journal article" date="2014" name="Genome Announc.">
        <title>Genome sequence and annotation of Acremonium chrysogenum, producer of the beta-lactam antibiotic cephalosporin C.</title>
        <authorList>
            <person name="Terfehr D."/>
            <person name="Dahlmann T.A."/>
            <person name="Specht T."/>
            <person name="Zadra I."/>
            <person name="Kuernsteiner H."/>
            <person name="Kueck U."/>
        </authorList>
    </citation>
    <scope>NUCLEOTIDE SEQUENCE [LARGE SCALE GENOMIC DNA]</scope>
    <source>
        <strain evidence="4">ATCC 11550 / CBS 779.69 / DSM 880 / IAM 14645 / JCM 23072 / IMI 49137</strain>
    </source>
</reference>
<gene>
    <name evidence="3" type="ORF">ACRE_018420</name>
</gene>
<protein>
    <submittedName>
        <fullName evidence="3">Uncharacterized protein</fullName>
    </submittedName>
</protein>
<sequence>MSSSLSSSAMSGLAETLAKRDRCWWSYGRRYCNRSGWYYWGRWVLAGAALFIFLVLLLSCCLVARRRRRRGTKPYYGTGWMAPPPKYGAHQTDIPLNQPGGNWAGGNNYQNAPPNYTPAHQGQYTGTTFSSPNNDNADYYSPQQQYPPNTYQPDNLYPPPPAAPGPNPKY</sequence>